<evidence type="ECO:0000313" key="1">
    <source>
        <dbReference type="EMBL" id="KAJ0216715.1"/>
    </source>
</evidence>
<reference evidence="1 2" key="1">
    <citation type="journal article" date="2017" name="Nat. Commun.">
        <title>Genome assembly with in vitro proximity ligation data and whole-genome triplication in lettuce.</title>
        <authorList>
            <person name="Reyes-Chin-Wo S."/>
            <person name="Wang Z."/>
            <person name="Yang X."/>
            <person name="Kozik A."/>
            <person name="Arikit S."/>
            <person name="Song C."/>
            <person name="Xia L."/>
            <person name="Froenicke L."/>
            <person name="Lavelle D.O."/>
            <person name="Truco M.J."/>
            <person name="Xia R."/>
            <person name="Zhu S."/>
            <person name="Xu C."/>
            <person name="Xu H."/>
            <person name="Xu X."/>
            <person name="Cox K."/>
            <person name="Korf I."/>
            <person name="Meyers B.C."/>
            <person name="Michelmore R.W."/>
        </authorList>
    </citation>
    <scope>NUCLEOTIDE SEQUENCE [LARGE SCALE GENOMIC DNA]</scope>
    <source>
        <strain evidence="2">cv. Salinas</strain>
        <tissue evidence="1">Seedlings</tissue>
    </source>
</reference>
<proteinExistence type="predicted"/>
<sequence length="99" mass="11271">MGSWSIENSKNLIRILRCFKLSSGLTMSMSKSKLFGFDVQSYHLNLEAPSFNYSIGSLPFIYLGLTVEGIYGKNYALESKIFKRSYQNRKQTLCRLAVA</sequence>
<comment type="caution">
    <text evidence="1">The sequence shown here is derived from an EMBL/GenBank/DDBJ whole genome shotgun (WGS) entry which is preliminary data.</text>
</comment>
<dbReference type="AlphaFoldDB" id="A0A9R1XJ78"/>
<organism evidence="1 2">
    <name type="scientific">Lactuca sativa</name>
    <name type="common">Garden lettuce</name>
    <dbReference type="NCBI Taxonomy" id="4236"/>
    <lineage>
        <taxon>Eukaryota</taxon>
        <taxon>Viridiplantae</taxon>
        <taxon>Streptophyta</taxon>
        <taxon>Embryophyta</taxon>
        <taxon>Tracheophyta</taxon>
        <taxon>Spermatophyta</taxon>
        <taxon>Magnoliopsida</taxon>
        <taxon>eudicotyledons</taxon>
        <taxon>Gunneridae</taxon>
        <taxon>Pentapetalae</taxon>
        <taxon>asterids</taxon>
        <taxon>campanulids</taxon>
        <taxon>Asterales</taxon>
        <taxon>Asteraceae</taxon>
        <taxon>Cichorioideae</taxon>
        <taxon>Cichorieae</taxon>
        <taxon>Lactucinae</taxon>
        <taxon>Lactuca</taxon>
    </lineage>
</organism>
<dbReference type="Proteomes" id="UP000235145">
    <property type="component" value="Unassembled WGS sequence"/>
</dbReference>
<protein>
    <submittedName>
        <fullName evidence="1">Uncharacterized protein</fullName>
    </submittedName>
</protein>
<gene>
    <name evidence="1" type="ORF">LSAT_V11C300132380</name>
</gene>
<keyword evidence="2" id="KW-1185">Reference proteome</keyword>
<evidence type="ECO:0000313" key="2">
    <source>
        <dbReference type="Proteomes" id="UP000235145"/>
    </source>
</evidence>
<name>A0A9R1XJ78_LACSA</name>
<accession>A0A9R1XJ78</accession>
<dbReference type="EMBL" id="NBSK02000003">
    <property type="protein sequence ID" value="KAJ0216715.1"/>
    <property type="molecule type" value="Genomic_DNA"/>
</dbReference>